<accession>A0A8S5NXL2</accession>
<evidence type="ECO:0000256" key="1">
    <source>
        <dbReference type="SAM" id="MobiDB-lite"/>
    </source>
</evidence>
<sequence>MDFKKAHDDVQKNEKPQAKSEKIVQRVEGVYTAETLAAIVSVLKGTYKVSLTLEEVNP</sequence>
<name>A0A8S5NXL2_9CAUD</name>
<dbReference type="EMBL" id="BK015287">
    <property type="protein sequence ID" value="DAD99534.1"/>
    <property type="molecule type" value="Genomic_DNA"/>
</dbReference>
<protein>
    <submittedName>
        <fullName evidence="2">Uncharacterized protein</fullName>
    </submittedName>
</protein>
<feature type="region of interest" description="Disordered" evidence="1">
    <location>
        <begin position="1"/>
        <end position="21"/>
    </location>
</feature>
<evidence type="ECO:0000313" key="2">
    <source>
        <dbReference type="EMBL" id="DAD99534.1"/>
    </source>
</evidence>
<proteinExistence type="predicted"/>
<reference evidence="2" key="1">
    <citation type="journal article" date="2021" name="Proc. Natl. Acad. Sci. U.S.A.">
        <title>A Catalog of Tens of Thousands of Viruses from Human Metagenomes Reveals Hidden Associations with Chronic Diseases.</title>
        <authorList>
            <person name="Tisza M.J."/>
            <person name="Buck C.B."/>
        </authorList>
    </citation>
    <scope>NUCLEOTIDE SEQUENCE</scope>
    <source>
        <strain evidence="2">CtckI12</strain>
    </source>
</reference>
<organism evidence="2">
    <name type="scientific">Siphoviridae sp. ctckI12</name>
    <dbReference type="NCBI Taxonomy" id="2825574"/>
    <lineage>
        <taxon>Viruses</taxon>
        <taxon>Duplodnaviria</taxon>
        <taxon>Heunggongvirae</taxon>
        <taxon>Uroviricota</taxon>
        <taxon>Caudoviricetes</taxon>
    </lineage>
</organism>